<feature type="chain" id="PRO_5019138271" evidence="1">
    <location>
        <begin position="20"/>
        <end position="279"/>
    </location>
</feature>
<comment type="caution">
    <text evidence="2">The sequence shown here is derived from an EMBL/GenBank/DDBJ whole genome shotgun (WGS) entry which is preliminary data.</text>
</comment>
<accession>A0A425Y7N2</accession>
<evidence type="ECO:0000256" key="1">
    <source>
        <dbReference type="SAM" id="SignalP"/>
    </source>
</evidence>
<name>A0A425Y7N2_9BACT</name>
<proteinExistence type="predicted"/>
<reference evidence="2 3" key="1">
    <citation type="submission" date="2018-07" db="EMBL/GenBank/DDBJ databases">
        <title>Draft genome sequence of Ancylomarina sp. M1P.</title>
        <authorList>
            <person name="Yadav S."/>
            <person name="Villanueva L."/>
            <person name="Damste J.S.S."/>
        </authorList>
    </citation>
    <scope>NUCLEOTIDE SEQUENCE [LARGE SCALE GENOMIC DNA]</scope>
    <source>
        <strain evidence="2 3">M1P</strain>
    </source>
</reference>
<dbReference type="InterPro" id="IPR005901">
    <property type="entry name" value="GLPGLI"/>
</dbReference>
<evidence type="ECO:0000313" key="2">
    <source>
        <dbReference type="EMBL" id="RRG24483.1"/>
    </source>
</evidence>
<feature type="signal peptide" evidence="1">
    <location>
        <begin position="1"/>
        <end position="19"/>
    </location>
</feature>
<sequence>MKQSILALILIMLTCCVSAQERITIDTIKSIFYYDYNFQQDSTDSGSEVYQEMVLQVGTNHSKFISVNALLTDSLLFTVKDLEAGVGFSKVWPQMNGLRENILCKYVVYKDYPQKRNSQFVGKLGAKTTIMVNEQINFNWQLEQVRDTSILGYTCQKATCSFGGRNYEAWYTIEIPISDGPYKFEGLPGLIVRVADVEKEHIFQLYGVKNYSKDMTPMYGKAQKLQTTTAQGFAKAVKVYLADLYRKYGGNPDISYSNPDGESKTLRNIRSKNNFIERY</sequence>
<dbReference type="AlphaFoldDB" id="A0A425Y7N2"/>
<protein>
    <submittedName>
        <fullName evidence="2">GLPGLI family protein</fullName>
    </submittedName>
</protein>
<evidence type="ECO:0000313" key="3">
    <source>
        <dbReference type="Proteomes" id="UP000285794"/>
    </source>
</evidence>
<dbReference type="NCBIfam" id="TIGR01200">
    <property type="entry name" value="GLPGLI"/>
    <property type="match status" value="1"/>
</dbReference>
<dbReference type="OrthoDB" id="1440774at2"/>
<keyword evidence="1" id="KW-0732">Signal</keyword>
<dbReference type="Pfam" id="PF09697">
    <property type="entry name" value="Porph_ging"/>
    <property type="match status" value="1"/>
</dbReference>
<dbReference type="RefSeq" id="WP_125028761.1">
    <property type="nucleotide sequence ID" value="NZ_JAPXVP010000001.1"/>
</dbReference>
<keyword evidence="3" id="KW-1185">Reference proteome</keyword>
<organism evidence="2 3">
    <name type="scientific">Ancylomarina euxinus</name>
    <dbReference type="NCBI Taxonomy" id="2283627"/>
    <lineage>
        <taxon>Bacteria</taxon>
        <taxon>Pseudomonadati</taxon>
        <taxon>Bacteroidota</taxon>
        <taxon>Bacteroidia</taxon>
        <taxon>Marinilabiliales</taxon>
        <taxon>Marinifilaceae</taxon>
        <taxon>Ancylomarina</taxon>
    </lineage>
</organism>
<dbReference type="EMBL" id="QQWG01000001">
    <property type="protein sequence ID" value="RRG24483.1"/>
    <property type="molecule type" value="Genomic_DNA"/>
</dbReference>
<dbReference type="Proteomes" id="UP000285794">
    <property type="component" value="Unassembled WGS sequence"/>
</dbReference>
<gene>
    <name evidence="2" type="ORF">DWB61_00245</name>
</gene>